<evidence type="ECO:0000313" key="5">
    <source>
        <dbReference type="EMBL" id="KAK6340909.1"/>
    </source>
</evidence>
<dbReference type="PANTHER" id="PTHR14790:SF15">
    <property type="entry name" value="RECQ-MEDIATED GENOME INSTABILITY PROTEIN 1"/>
    <property type="match status" value="1"/>
</dbReference>
<dbReference type="GO" id="GO:0016604">
    <property type="term" value="C:nuclear body"/>
    <property type="evidence" value="ECO:0007669"/>
    <property type="project" value="TreeGrafter"/>
</dbReference>
<proteinExistence type="inferred from homology"/>
<feature type="domain" description="RMI1 N-terminal" evidence="4">
    <location>
        <begin position="14"/>
        <end position="58"/>
    </location>
</feature>
<dbReference type="Gene3D" id="2.40.50.770">
    <property type="entry name" value="RecQ-mediated genome instability protein Rmi1, C-terminal domain"/>
    <property type="match status" value="1"/>
</dbReference>
<dbReference type="SMART" id="SM01161">
    <property type="entry name" value="DUF1767"/>
    <property type="match status" value="1"/>
</dbReference>
<dbReference type="GO" id="GO:0031422">
    <property type="term" value="C:RecQ family helicase-topoisomerase III complex"/>
    <property type="evidence" value="ECO:0007669"/>
    <property type="project" value="TreeGrafter"/>
</dbReference>
<dbReference type="GO" id="GO:0000724">
    <property type="term" value="P:double-strand break repair via homologous recombination"/>
    <property type="evidence" value="ECO:0007669"/>
    <property type="project" value="TreeGrafter"/>
</dbReference>
<dbReference type="InterPro" id="IPR042470">
    <property type="entry name" value="RMI1_N_C_sf"/>
</dbReference>
<dbReference type="AlphaFoldDB" id="A0AAV9UI29"/>
<sequence>MANSLAVQISSHILSTKGILPSQTWLAAFLSTQKPNLPFQSLSQTALFRLLASEITSSVQPTSDNTFPSSIHDVHATNLQLKGPIAVQIVDIEDIGHSKLSQLEALEAAERGEKTKGKEVIRVVPGEEDDTDPDNLGLTGVGGPHKLTLDDANGSRVYAFEFKPINGVSIGMNIGTKLVLRDVRVARGVLMLQPANTTLVGGKVEELHKKWREERKGKLKAAIEAAKENNE</sequence>
<accession>A0AAV9UI29</accession>
<evidence type="ECO:0000259" key="4">
    <source>
        <dbReference type="Pfam" id="PF21000"/>
    </source>
</evidence>
<comment type="similarity">
    <text evidence="1">Belongs to the RMI1 family.</text>
</comment>
<dbReference type="EMBL" id="JAVHNQ010000008">
    <property type="protein sequence ID" value="KAK6340909.1"/>
    <property type="molecule type" value="Genomic_DNA"/>
</dbReference>
<dbReference type="PANTHER" id="PTHR14790">
    <property type="entry name" value="RECQ-MEDIATED GENOME INSTABILITY PROTEIN 1 RMI1"/>
    <property type="match status" value="1"/>
</dbReference>
<evidence type="ECO:0000256" key="2">
    <source>
        <dbReference type="ARBA" id="ARBA00018987"/>
    </source>
</evidence>
<evidence type="ECO:0000313" key="6">
    <source>
        <dbReference type="Proteomes" id="UP001375240"/>
    </source>
</evidence>
<dbReference type="InterPro" id="IPR049363">
    <property type="entry name" value="RMI1_N"/>
</dbReference>
<feature type="domain" description="RecQ mediated genome instability protein 1 OB-fold" evidence="3">
    <location>
        <begin position="67"/>
        <end position="215"/>
    </location>
</feature>
<protein>
    <recommendedName>
        <fullName evidence="2">RecQ-mediated genome instability protein 1</fullName>
    </recommendedName>
</protein>
<keyword evidence="6" id="KW-1185">Reference proteome</keyword>
<reference evidence="5 6" key="1">
    <citation type="submission" date="2019-10" db="EMBL/GenBank/DDBJ databases">
        <authorList>
            <person name="Palmer J.M."/>
        </authorList>
    </citation>
    <scope>NUCLEOTIDE SEQUENCE [LARGE SCALE GENOMIC DNA]</scope>
    <source>
        <strain evidence="5 6">TWF696</strain>
    </source>
</reference>
<dbReference type="Proteomes" id="UP001375240">
    <property type="component" value="Unassembled WGS sequence"/>
</dbReference>
<dbReference type="Pfam" id="PF21000">
    <property type="entry name" value="RMI1_N_N"/>
    <property type="match status" value="1"/>
</dbReference>
<dbReference type="GO" id="GO:0000712">
    <property type="term" value="P:resolution of meiotic recombination intermediates"/>
    <property type="evidence" value="ECO:0007669"/>
    <property type="project" value="TreeGrafter"/>
</dbReference>
<gene>
    <name evidence="5" type="ORF">TWF696_009222</name>
</gene>
<dbReference type="InterPro" id="IPR013894">
    <property type="entry name" value="RMI1_OB"/>
</dbReference>
<evidence type="ECO:0000259" key="3">
    <source>
        <dbReference type="Pfam" id="PF08585"/>
    </source>
</evidence>
<name>A0AAV9UI29_9PEZI</name>
<comment type="caution">
    <text evidence="5">The sequence shown here is derived from an EMBL/GenBank/DDBJ whole genome shotgun (WGS) entry which is preliminary data.</text>
</comment>
<evidence type="ECO:0000256" key="1">
    <source>
        <dbReference type="ARBA" id="ARBA00006395"/>
    </source>
</evidence>
<organism evidence="5 6">
    <name type="scientific">Orbilia brochopaga</name>
    <dbReference type="NCBI Taxonomy" id="3140254"/>
    <lineage>
        <taxon>Eukaryota</taxon>
        <taxon>Fungi</taxon>
        <taxon>Dikarya</taxon>
        <taxon>Ascomycota</taxon>
        <taxon>Pezizomycotina</taxon>
        <taxon>Orbiliomycetes</taxon>
        <taxon>Orbiliales</taxon>
        <taxon>Orbiliaceae</taxon>
        <taxon>Orbilia</taxon>
    </lineage>
</organism>
<dbReference type="Pfam" id="PF08585">
    <property type="entry name" value="RMI1_N_C"/>
    <property type="match status" value="1"/>
</dbReference>